<name>A2EQK1_TRIV3</name>
<evidence type="ECO:0000256" key="7">
    <source>
        <dbReference type="ARBA" id="ARBA00022741"/>
    </source>
</evidence>
<dbReference type="InterPro" id="IPR032675">
    <property type="entry name" value="LRR_dom_sf"/>
</dbReference>
<dbReference type="OrthoDB" id="2018313at2759"/>
<keyword evidence="8" id="KW-0418">Kinase</keyword>
<dbReference type="InParanoid" id="A2EQK1"/>
<keyword evidence="7" id="KW-0547">Nucleotide-binding</keyword>
<dbReference type="GO" id="GO:0005524">
    <property type="term" value="F:ATP binding"/>
    <property type="evidence" value="ECO:0007669"/>
    <property type="project" value="UniProtKB-KW"/>
</dbReference>
<dbReference type="Gene3D" id="3.80.10.10">
    <property type="entry name" value="Ribonuclease Inhibitor"/>
    <property type="match status" value="2"/>
</dbReference>
<protein>
    <recommendedName>
        <fullName evidence="2">receptor protein-tyrosine kinase</fullName>
        <ecNumber evidence="2">2.7.10.1</ecNumber>
    </recommendedName>
</protein>
<evidence type="ECO:0000256" key="11">
    <source>
        <dbReference type="ARBA" id="ARBA00023136"/>
    </source>
</evidence>
<keyword evidence="3" id="KW-1003">Cell membrane</keyword>
<dbReference type="InterPro" id="IPR053139">
    <property type="entry name" value="Surface_bspA-like"/>
</dbReference>
<feature type="domain" description="ALK/LTK-like glycine-rich" evidence="17">
    <location>
        <begin position="24"/>
        <end position="271"/>
    </location>
</feature>
<evidence type="ECO:0000256" key="2">
    <source>
        <dbReference type="ARBA" id="ARBA00011902"/>
    </source>
</evidence>
<evidence type="ECO:0000256" key="8">
    <source>
        <dbReference type="ARBA" id="ARBA00022777"/>
    </source>
</evidence>
<evidence type="ECO:0000256" key="1">
    <source>
        <dbReference type="ARBA" id="ARBA00004251"/>
    </source>
</evidence>
<dbReference type="PANTHER" id="PTHR45661">
    <property type="entry name" value="SURFACE ANTIGEN"/>
    <property type="match status" value="1"/>
</dbReference>
<keyword evidence="13" id="KW-1015">Disulfide bond</keyword>
<keyword evidence="6 16" id="KW-0732">Signal</keyword>
<keyword evidence="19" id="KW-1185">Reference proteome</keyword>
<evidence type="ECO:0000256" key="5">
    <source>
        <dbReference type="ARBA" id="ARBA00022692"/>
    </source>
</evidence>
<dbReference type="Pfam" id="PF12810">
    <property type="entry name" value="ALK_LTK_GRD"/>
    <property type="match status" value="1"/>
</dbReference>
<evidence type="ECO:0000256" key="10">
    <source>
        <dbReference type="ARBA" id="ARBA00022989"/>
    </source>
</evidence>
<evidence type="ECO:0000256" key="16">
    <source>
        <dbReference type="SAM" id="SignalP"/>
    </source>
</evidence>
<dbReference type="AlphaFoldDB" id="A2EQK1"/>
<dbReference type="Pfam" id="PF13306">
    <property type="entry name" value="LRR_5"/>
    <property type="match status" value="1"/>
</dbReference>
<dbReference type="GO" id="GO:0005886">
    <property type="term" value="C:plasma membrane"/>
    <property type="evidence" value="ECO:0007669"/>
    <property type="project" value="UniProtKB-SubCell"/>
</dbReference>
<evidence type="ECO:0000259" key="17">
    <source>
        <dbReference type="Pfam" id="PF12810"/>
    </source>
</evidence>
<dbReference type="VEuPathDB" id="TrichDB:TVAG_191450"/>
<dbReference type="PANTHER" id="PTHR45661:SF3">
    <property type="entry name" value="IG-LIKE DOMAIN-CONTAINING PROTEIN"/>
    <property type="match status" value="1"/>
</dbReference>
<evidence type="ECO:0000256" key="4">
    <source>
        <dbReference type="ARBA" id="ARBA00022679"/>
    </source>
</evidence>
<evidence type="ECO:0000256" key="9">
    <source>
        <dbReference type="ARBA" id="ARBA00022840"/>
    </source>
</evidence>
<dbReference type="VEuPathDB" id="TrichDB:TVAGG3_0976420"/>
<dbReference type="SMR" id="A2EQK1"/>
<reference evidence="18" key="1">
    <citation type="submission" date="2006-10" db="EMBL/GenBank/DDBJ databases">
        <authorList>
            <person name="Amadeo P."/>
            <person name="Zhao Q."/>
            <person name="Wortman J."/>
            <person name="Fraser-Liggett C."/>
            <person name="Carlton J."/>
        </authorList>
    </citation>
    <scope>NUCLEOTIDE SEQUENCE</scope>
    <source>
        <strain evidence="18">G3</strain>
    </source>
</reference>
<feature type="signal peptide" evidence="16">
    <location>
        <begin position="1"/>
        <end position="19"/>
    </location>
</feature>
<evidence type="ECO:0000313" key="19">
    <source>
        <dbReference type="Proteomes" id="UP000001542"/>
    </source>
</evidence>
<dbReference type="RefSeq" id="XP_001317271.1">
    <property type="nucleotide sequence ID" value="XM_001317236.1"/>
</dbReference>
<evidence type="ECO:0000256" key="12">
    <source>
        <dbReference type="ARBA" id="ARBA00023137"/>
    </source>
</evidence>
<keyword evidence="4" id="KW-0808">Transferase</keyword>
<dbReference type="InterPro" id="IPR055163">
    <property type="entry name" value="ALK/LTK-like_GRD"/>
</dbReference>
<dbReference type="EMBL" id="DS113458">
    <property type="protein sequence ID" value="EAY05048.1"/>
    <property type="molecule type" value="Genomic_DNA"/>
</dbReference>
<sequence>MFVYLVFLVFEVFIDFSYTGSSQTKTLEPGYYRLEVWGAQGAGSPYYDPSRGGKGGYAVGYLTLTEATTVYIQVGGAGKRNETGLAEGGYNGGGCAWGTSSNYPGNGGGGGTDIRINEDNIYARVIVAGGGGGAGEKDETGLYGGGLKGGEYFYSYGGAQTSSSGGGAFFQAAHTGRCGGGAGGGWYGGGAGGGSQSKPTSGSTTYAHGAGGSSYFYTESSAKNYPNGCMLTPKYYLTNTSTTEGCYSITEPDGSRTIGHSGNGYARITIIFVDLIYNQHENEVSIEGYGRNCLKNLNINSTFESHTVVSIENNAFSGQSCIEEITIPETIREIGSNAFERCNMKIMNISHCLDLTSLPTNTFKDCSSLEFIYLPPSLTSIGSQCFLNCTSLKYIDLPYKVTSIGDFCFYGCNSLKHVNIPDTVSLILQYTFAHTPLEAVRFRAKTTIYGNAFCNCSNLTSVALFDYSVVMPDAFALCPNITKIFLSEYVTLHHSSFNSITPSVFYLGLINICPDQSRIELSKFNLNIVNVQNNYEYDDYAGINVYRMEVSDLRCGRFPSLAYSLIESLKKFTSLSAFQVIV</sequence>
<comment type="subcellular location">
    <subcellularLocation>
        <location evidence="1">Cell membrane</location>
        <topology evidence="1">Single-pass type I membrane protein</topology>
    </subcellularLocation>
</comment>
<reference evidence="18" key="2">
    <citation type="journal article" date="2007" name="Science">
        <title>Draft genome sequence of the sexually transmitted pathogen Trichomonas vaginalis.</title>
        <authorList>
            <person name="Carlton J.M."/>
            <person name="Hirt R.P."/>
            <person name="Silva J.C."/>
            <person name="Delcher A.L."/>
            <person name="Schatz M."/>
            <person name="Zhao Q."/>
            <person name="Wortman J.R."/>
            <person name="Bidwell S.L."/>
            <person name="Alsmark U.C.M."/>
            <person name="Besteiro S."/>
            <person name="Sicheritz-Ponten T."/>
            <person name="Noel C.J."/>
            <person name="Dacks J.B."/>
            <person name="Foster P.G."/>
            <person name="Simillion C."/>
            <person name="Van de Peer Y."/>
            <person name="Miranda-Saavedra D."/>
            <person name="Barton G.J."/>
            <person name="Westrop G.D."/>
            <person name="Mueller S."/>
            <person name="Dessi D."/>
            <person name="Fiori P.L."/>
            <person name="Ren Q."/>
            <person name="Paulsen I."/>
            <person name="Zhang H."/>
            <person name="Bastida-Corcuera F.D."/>
            <person name="Simoes-Barbosa A."/>
            <person name="Brown M.T."/>
            <person name="Hayes R.D."/>
            <person name="Mukherjee M."/>
            <person name="Okumura C.Y."/>
            <person name="Schneider R."/>
            <person name="Smith A.J."/>
            <person name="Vanacova S."/>
            <person name="Villalvazo M."/>
            <person name="Haas B.J."/>
            <person name="Pertea M."/>
            <person name="Feldblyum T.V."/>
            <person name="Utterback T.R."/>
            <person name="Shu C.L."/>
            <person name="Osoegawa K."/>
            <person name="de Jong P.J."/>
            <person name="Hrdy I."/>
            <person name="Horvathova L."/>
            <person name="Zubacova Z."/>
            <person name="Dolezal P."/>
            <person name="Malik S.B."/>
            <person name="Logsdon J.M. Jr."/>
            <person name="Henze K."/>
            <person name="Gupta A."/>
            <person name="Wang C.C."/>
            <person name="Dunne R.L."/>
            <person name="Upcroft J.A."/>
            <person name="Upcroft P."/>
            <person name="White O."/>
            <person name="Salzberg S.L."/>
            <person name="Tang P."/>
            <person name="Chiu C.-H."/>
            <person name="Lee Y.-S."/>
            <person name="Embley T.M."/>
            <person name="Coombs G.H."/>
            <person name="Mottram J.C."/>
            <person name="Tachezy J."/>
            <person name="Fraser-Liggett C.M."/>
            <person name="Johnson P.J."/>
        </authorList>
    </citation>
    <scope>NUCLEOTIDE SEQUENCE [LARGE SCALE GENOMIC DNA]</scope>
    <source>
        <strain evidence="18">G3</strain>
    </source>
</reference>
<accession>A2EQK1</accession>
<dbReference type="EC" id="2.7.10.1" evidence="2"/>
<keyword evidence="11" id="KW-0472">Membrane</keyword>
<keyword evidence="10" id="KW-1133">Transmembrane helix</keyword>
<keyword evidence="14" id="KW-0675">Receptor</keyword>
<keyword evidence="9" id="KW-0067">ATP-binding</keyword>
<dbReference type="SUPFAM" id="SSF52058">
    <property type="entry name" value="L domain-like"/>
    <property type="match status" value="1"/>
</dbReference>
<keyword evidence="5" id="KW-0812">Transmembrane</keyword>
<dbReference type="Proteomes" id="UP000001542">
    <property type="component" value="Unassembled WGS sequence"/>
</dbReference>
<organism evidence="18 19">
    <name type="scientific">Trichomonas vaginalis (strain ATCC PRA-98 / G3)</name>
    <dbReference type="NCBI Taxonomy" id="412133"/>
    <lineage>
        <taxon>Eukaryota</taxon>
        <taxon>Metamonada</taxon>
        <taxon>Parabasalia</taxon>
        <taxon>Trichomonadida</taxon>
        <taxon>Trichomonadidae</taxon>
        <taxon>Trichomonas</taxon>
    </lineage>
</organism>
<evidence type="ECO:0000256" key="14">
    <source>
        <dbReference type="ARBA" id="ARBA00023170"/>
    </source>
</evidence>
<keyword evidence="12" id="KW-0829">Tyrosine-protein kinase</keyword>
<evidence type="ECO:0000256" key="15">
    <source>
        <dbReference type="ARBA" id="ARBA00023180"/>
    </source>
</evidence>
<dbReference type="KEGG" id="tva:4762913"/>
<evidence type="ECO:0000313" key="18">
    <source>
        <dbReference type="EMBL" id="EAY05048.1"/>
    </source>
</evidence>
<evidence type="ECO:0000256" key="13">
    <source>
        <dbReference type="ARBA" id="ARBA00023157"/>
    </source>
</evidence>
<dbReference type="InterPro" id="IPR026906">
    <property type="entry name" value="LRR_5"/>
</dbReference>
<feature type="chain" id="PRO_5002643489" description="receptor protein-tyrosine kinase" evidence="16">
    <location>
        <begin position="20"/>
        <end position="582"/>
    </location>
</feature>
<evidence type="ECO:0000256" key="3">
    <source>
        <dbReference type="ARBA" id="ARBA00022475"/>
    </source>
</evidence>
<dbReference type="GO" id="GO:0004714">
    <property type="term" value="F:transmembrane receptor protein tyrosine kinase activity"/>
    <property type="evidence" value="ECO:0007669"/>
    <property type="project" value="UniProtKB-EC"/>
</dbReference>
<evidence type="ECO:0000256" key="6">
    <source>
        <dbReference type="ARBA" id="ARBA00022729"/>
    </source>
</evidence>
<keyword evidence="15" id="KW-0325">Glycoprotein</keyword>
<gene>
    <name evidence="18" type="ORF">TVAG_191450</name>
</gene>
<proteinExistence type="predicted"/>